<accession>A0A934WP82</accession>
<keyword evidence="2" id="KW-1185">Reference proteome</keyword>
<organism evidence="1 2">
    <name type="scientific">Ruminococcus difficilis</name>
    <dbReference type="NCBI Taxonomy" id="2763069"/>
    <lineage>
        <taxon>Bacteria</taxon>
        <taxon>Bacillati</taxon>
        <taxon>Bacillota</taxon>
        <taxon>Clostridia</taxon>
        <taxon>Eubacteriales</taxon>
        <taxon>Oscillospiraceae</taxon>
        <taxon>Ruminococcus</taxon>
    </lineage>
</organism>
<sequence>MSENQLTPREREYLDCEVPMVENGAAAKRLTVGILTSLVQSVVTPGGGKADQKLFRTIREIRYTKYKKAVLRKLDGTPEKNDEKILKKLNKKEFALGSDSFDPDEYTRQIYEEYMKSHNNGE</sequence>
<evidence type="ECO:0000313" key="1">
    <source>
        <dbReference type="EMBL" id="MBK6087441.1"/>
    </source>
</evidence>
<dbReference type="AlphaFoldDB" id="A0A934WP82"/>
<dbReference type="Proteomes" id="UP000633365">
    <property type="component" value="Unassembled WGS sequence"/>
</dbReference>
<evidence type="ECO:0000313" key="2">
    <source>
        <dbReference type="Proteomes" id="UP000633365"/>
    </source>
</evidence>
<comment type="caution">
    <text evidence="1">The sequence shown here is derived from an EMBL/GenBank/DDBJ whole genome shotgun (WGS) entry which is preliminary data.</text>
</comment>
<protein>
    <submittedName>
        <fullName evidence="1">Uncharacterized protein</fullName>
    </submittedName>
</protein>
<gene>
    <name evidence="1" type="ORF">JKK62_02045</name>
</gene>
<dbReference type="RefSeq" id="WP_201426746.1">
    <property type="nucleotide sequence ID" value="NZ_JAEQMG010000035.1"/>
</dbReference>
<name>A0A934WP82_9FIRM</name>
<reference evidence="1" key="1">
    <citation type="submission" date="2021-01" db="EMBL/GenBank/DDBJ databases">
        <title>Genome public.</title>
        <authorList>
            <person name="Liu C."/>
            <person name="Sun Q."/>
        </authorList>
    </citation>
    <scope>NUCLEOTIDE SEQUENCE</scope>
    <source>
        <strain evidence="1">M6</strain>
    </source>
</reference>
<proteinExistence type="predicted"/>
<dbReference type="EMBL" id="JAEQMG010000035">
    <property type="protein sequence ID" value="MBK6087441.1"/>
    <property type="molecule type" value="Genomic_DNA"/>
</dbReference>